<evidence type="ECO:0000259" key="6">
    <source>
        <dbReference type="Pfam" id="PF00251"/>
    </source>
</evidence>
<feature type="domain" description="Glycosyl hydrolase family 32 N-terminal" evidence="6">
    <location>
        <begin position="44"/>
        <end position="257"/>
    </location>
</feature>
<comment type="caution">
    <text evidence="7">The sequence shown here is derived from an EMBL/GenBank/DDBJ whole genome shotgun (WGS) entry which is preliminary data.</text>
</comment>
<keyword evidence="4" id="KW-0326">Glycosidase</keyword>
<evidence type="ECO:0000256" key="1">
    <source>
        <dbReference type="ARBA" id="ARBA00009902"/>
    </source>
</evidence>
<dbReference type="EC" id="3.2.1.26" evidence="2"/>
<reference evidence="7 8" key="1">
    <citation type="submission" date="2020-04" db="EMBL/GenBank/DDBJ databases">
        <title>Metagenomic profiling of ammonia- and methane-oxidizing microorganisms in a Dutch drinking water treatment plant.</title>
        <authorList>
            <person name="Poghosyan L."/>
            <person name="Leucker S."/>
        </authorList>
    </citation>
    <scope>NUCLEOTIDE SEQUENCE [LARGE SCALE GENOMIC DNA]</scope>
    <source>
        <strain evidence="7">S-RSF-IL-03</strain>
    </source>
</reference>
<dbReference type="InterPro" id="IPR013148">
    <property type="entry name" value="Glyco_hydro_32_N"/>
</dbReference>
<dbReference type="SUPFAM" id="SSF75005">
    <property type="entry name" value="Arabinanase/levansucrase/invertase"/>
    <property type="match status" value="1"/>
</dbReference>
<protein>
    <recommendedName>
        <fullName evidence="2">beta-fructofuranosidase</fullName>
        <ecNumber evidence="2">3.2.1.26</ecNumber>
    </recommendedName>
</protein>
<accession>A0A849SG11</accession>
<proteinExistence type="inferred from homology"/>
<keyword evidence="3 7" id="KW-0378">Hydrolase</keyword>
<evidence type="ECO:0000256" key="2">
    <source>
        <dbReference type="ARBA" id="ARBA00012758"/>
    </source>
</evidence>
<name>A0A849SG11_UNCEI</name>
<evidence type="ECO:0000313" key="8">
    <source>
        <dbReference type="Proteomes" id="UP000580839"/>
    </source>
</evidence>
<comment type="similarity">
    <text evidence="1">Belongs to the glycosyl hydrolase 32 family.</text>
</comment>
<dbReference type="Proteomes" id="UP000580839">
    <property type="component" value="Unassembled WGS sequence"/>
</dbReference>
<dbReference type="Gene3D" id="2.115.10.20">
    <property type="entry name" value="Glycosyl hydrolase domain, family 43"/>
    <property type="match status" value="1"/>
</dbReference>
<dbReference type="InterPro" id="IPR023296">
    <property type="entry name" value="Glyco_hydro_beta-prop_sf"/>
</dbReference>
<feature type="chain" id="PRO_5032659372" description="beta-fructofuranosidase" evidence="5">
    <location>
        <begin position="24"/>
        <end position="556"/>
    </location>
</feature>
<organism evidence="7 8">
    <name type="scientific">Eiseniibacteriota bacterium</name>
    <dbReference type="NCBI Taxonomy" id="2212470"/>
    <lineage>
        <taxon>Bacteria</taxon>
        <taxon>Candidatus Eiseniibacteriota</taxon>
    </lineage>
</organism>
<dbReference type="PANTHER" id="PTHR43101:SF1">
    <property type="entry name" value="BETA-FRUCTOSIDASE"/>
    <property type="match status" value="1"/>
</dbReference>
<dbReference type="InterPro" id="IPR051214">
    <property type="entry name" value="GH32_Enzymes"/>
</dbReference>
<keyword evidence="5" id="KW-0732">Signal</keyword>
<evidence type="ECO:0000256" key="3">
    <source>
        <dbReference type="ARBA" id="ARBA00022801"/>
    </source>
</evidence>
<gene>
    <name evidence="7" type="ORF">HOP12_04615</name>
</gene>
<evidence type="ECO:0000256" key="5">
    <source>
        <dbReference type="SAM" id="SignalP"/>
    </source>
</evidence>
<dbReference type="Pfam" id="PF00251">
    <property type="entry name" value="Glyco_hydro_32N"/>
    <property type="match status" value="1"/>
</dbReference>
<sequence length="556" mass="61586">MPRVSARAVLVLAMLAFALPAVVETASAGWMIPPRPWRAKDFSILKRNGLYHIFYTRTNINDPNGLTENAIGHATSYDLFTWANEDSVLPIRPTEWDNHRVWAPHVIEVGGLYYMFYTGVTEQPGVYSFHQRTGLAVSSDLYEWNRVDAPIYECGDVPWSLCNPLAAAAGNLRDPFVMPDPSTPGRWLMYQSTVPASDPNRYVVDVAQSFNDFENWSDIGPLWETYHTTTNRELAESPHLFEHDGTWYLMFSTNGSEPIAWSTGLDPLADPSGWTYHGALANTLGFSTSFWFASEFMRDGSNDYFCFVNFDRVDIRRMVWKLDGTFGVVQPDFFHVKSLSWAPDSVEIGSPVTVELRSINSFGGRWVKLYGAEVDGGPPDDVLSAYELGLPDSVFVDDSLVTFPWIARRYHDADDADSTNSEVRILTLDGTAITSVLVVTPIGGCSGSGDPGEVIDPALRVDDHESLSLRTLQNSPTANGPVLLVQSDVPTHGRLEIFDVQGRRLGVLADRAFPRGASLVPWDGAAAAIAGARPGVRFVRLVTPQGQRWSKVLVTR</sequence>
<evidence type="ECO:0000256" key="4">
    <source>
        <dbReference type="ARBA" id="ARBA00023295"/>
    </source>
</evidence>
<dbReference type="EMBL" id="JABFRW010000050">
    <property type="protein sequence ID" value="NOT33436.1"/>
    <property type="molecule type" value="Genomic_DNA"/>
</dbReference>
<dbReference type="GO" id="GO:0004553">
    <property type="term" value="F:hydrolase activity, hydrolyzing O-glycosyl compounds"/>
    <property type="evidence" value="ECO:0007669"/>
    <property type="project" value="InterPro"/>
</dbReference>
<dbReference type="AlphaFoldDB" id="A0A849SG11"/>
<dbReference type="GO" id="GO:0005975">
    <property type="term" value="P:carbohydrate metabolic process"/>
    <property type="evidence" value="ECO:0007669"/>
    <property type="project" value="InterPro"/>
</dbReference>
<dbReference type="InterPro" id="IPR001362">
    <property type="entry name" value="Glyco_hydro_32"/>
</dbReference>
<dbReference type="PANTHER" id="PTHR43101">
    <property type="entry name" value="BETA-FRUCTOSIDASE"/>
    <property type="match status" value="1"/>
</dbReference>
<feature type="signal peptide" evidence="5">
    <location>
        <begin position="1"/>
        <end position="23"/>
    </location>
</feature>
<evidence type="ECO:0000313" key="7">
    <source>
        <dbReference type="EMBL" id="NOT33436.1"/>
    </source>
</evidence>
<dbReference type="SMART" id="SM00640">
    <property type="entry name" value="Glyco_32"/>
    <property type="match status" value="1"/>
</dbReference>